<feature type="domain" description="Major facilitator superfamily (MFS) profile" evidence="6">
    <location>
        <begin position="215"/>
        <end position="413"/>
    </location>
</feature>
<dbReference type="Pfam" id="PF07690">
    <property type="entry name" value="MFS_1"/>
    <property type="match status" value="1"/>
</dbReference>
<dbReference type="PANTHER" id="PTHR23542">
    <property type="match status" value="1"/>
</dbReference>
<accession>A0A840IFS1</accession>
<dbReference type="PANTHER" id="PTHR23542:SF1">
    <property type="entry name" value="MAJOR FACILITATOR SUPERFAMILY (MFS) PROFILE DOMAIN-CONTAINING PROTEIN"/>
    <property type="match status" value="1"/>
</dbReference>
<organism evidence="7 8">
    <name type="scientific">Conexibacter arvalis</name>
    <dbReference type="NCBI Taxonomy" id="912552"/>
    <lineage>
        <taxon>Bacteria</taxon>
        <taxon>Bacillati</taxon>
        <taxon>Actinomycetota</taxon>
        <taxon>Thermoleophilia</taxon>
        <taxon>Solirubrobacterales</taxon>
        <taxon>Conexibacteraceae</taxon>
        <taxon>Conexibacter</taxon>
    </lineage>
</organism>
<keyword evidence="4 5" id="KW-0472">Membrane</keyword>
<evidence type="ECO:0000256" key="3">
    <source>
        <dbReference type="ARBA" id="ARBA00022989"/>
    </source>
</evidence>
<dbReference type="PROSITE" id="PS50850">
    <property type="entry name" value="MFS"/>
    <property type="match status" value="1"/>
</dbReference>
<gene>
    <name evidence="7" type="ORF">BDZ31_003264</name>
</gene>
<dbReference type="InterPro" id="IPR036259">
    <property type="entry name" value="MFS_trans_sf"/>
</dbReference>
<dbReference type="GO" id="GO:0022857">
    <property type="term" value="F:transmembrane transporter activity"/>
    <property type="evidence" value="ECO:0007669"/>
    <property type="project" value="InterPro"/>
</dbReference>
<comment type="subcellular location">
    <subcellularLocation>
        <location evidence="1">Cell membrane</location>
        <topology evidence="1">Multi-pass membrane protein</topology>
    </subcellularLocation>
</comment>
<dbReference type="RefSeq" id="WP_183343381.1">
    <property type="nucleotide sequence ID" value="NZ_JACHNU010000004.1"/>
</dbReference>
<reference evidence="7 8" key="1">
    <citation type="submission" date="2020-08" db="EMBL/GenBank/DDBJ databases">
        <title>Genomic Encyclopedia of Archaeal and Bacterial Type Strains, Phase II (KMG-II): from individual species to whole genera.</title>
        <authorList>
            <person name="Goeker M."/>
        </authorList>
    </citation>
    <scope>NUCLEOTIDE SEQUENCE [LARGE SCALE GENOMIC DNA]</scope>
    <source>
        <strain evidence="7 8">DSM 23288</strain>
    </source>
</reference>
<keyword evidence="2 5" id="KW-0812">Transmembrane</keyword>
<evidence type="ECO:0000256" key="4">
    <source>
        <dbReference type="ARBA" id="ARBA00023136"/>
    </source>
</evidence>
<comment type="caution">
    <text evidence="7">The sequence shown here is derived from an EMBL/GenBank/DDBJ whole genome shotgun (WGS) entry which is preliminary data.</text>
</comment>
<dbReference type="GO" id="GO:0005886">
    <property type="term" value="C:plasma membrane"/>
    <property type="evidence" value="ECO:0007669"/>
    <property type="project" value="UniProtKB-SubCell"/>
</dbReference>
<protein>
    <submittedName>
        <fullName evidence="7">MFS family permease</fullName>
    </submittedName>
</protein>
<evidence type="ECO:0000256" key="2">
    <source>
        <dbReference type="ARBA" id="ARBA00022692"/>
    </source>
</evidence>
<feature type="transmembrane region" description="Helical" evidence="5">
    <location>
        <begin position="105"/>
        <end position="129"/>
    </location>
</feature>
<evidence type="ECO:0000259" key="6">
    <source>
        <dbReference type="PROSITE" id="PS50850"/>
    </source>
</evidence>
<sequence length="413" mass="41924">MLGAYRVLVRPPGATRLIVSLLIGRIPIGIFSLAIVLLVRAETGSFAQAGATSAAWAIGAGVLAPIQGRLVDRFGQPAVLIPSTIANALAVIGVLLCARHGAPTWALAAFAFLGGAALPPLGACMRSVWARVFEHDTDARNTAYTFEGIVSEFFFIIGPIIVTVLIALSSTSMALIVAIALSLIGTLGFATGSLSREWRSETIERSAAGALGSPGMRTLMLAIVPTGISFGAIEVAMPAFAVAHGEKAEIAGILLSVMAVSSVLGGIWYGARTWSSPVVERFIVLHVVLAVGTLPLLLADSIPMMAVMIAIAGLALAPSAAAAYLLIDHVAPPGTTTEATTWMMTANVAGAAAGAALAGVIVEVADVRWALVLACAGPVVGAIVSIALRATLKPPAARPAVGATASRSSAGDS</sequence>
<evidence type="ECO:0000313" key="8">
    <source>
        <dbReference type="Proteomes" id="UP000585272"/>
    </source>
</evidence>
<evidence type="ECO:0000256" key="5">
    <source>
        <dbReference type="SAM" id="Phobius"/>
    </source>
</evidence>
<dbReference type="AlphaFoldDB" id="A0A840IFS1"/>
<dbReference type="EMBL" id="JACHNU010000004">
    <property type="protein sequence ID" value="MBB4663669.1"/>
    <property type="molecule type" value="Genomic_DNA"/>
</dbReference>
<feature type="transmembrane region" description="Helical" evidence="5">
    <location>
        <begin position="219"/>
        <end position="243"/>
    </location>
</feature>
<feature type="transmembrane region" description="Helical" evidence="5">
    <location>
        <begin position="78"/>
        <end position="98"/>
    </location>
</feature>
<feature type="transmembrane region" description="Helical" evidence="5">
    <location>
        <begin position="306"/>
        <end position="327"/>
    </location>
</feature>
<dbReference type="InterPro" id="IPR011701">
    <property type="entry name" value="MFS"/>
</dbReference>
<keyword evidence="8" id="KW-1185">Reference proteome</keyword>
<feature type="transmembrane region" description="Helical" evidence="5">
    <location>
        <begin position="369"/>
        <end position="388"/>
    </location>
</feature>
<evidence type="ECO:0000313" key="7">
    <source>
        <dbReference type="EMBL" id="MBB4663669.1"/>
    </source>
</evidence>
<feature type="transmembrane region" description="Helical" evidence="5">
    <location>
        <begin position="46"/>
        <end position="66"/>
    </location>
</feature>
<proteinExistence type="predicted"/>
<dbReference type="Proteomes" id="UP000585272">
    <property type="component" value="Unassembled WGS sequence"/>
</dbReference>
<feature type="transmembrane region" description="Helical" evidence="5">
    <location>
        <begin position="250"/>
        <end position="270"/>
    </location>
</feature>
<dbReference type="Gene3D" id="1.20.1250.20">
    <property type="entry name" value="MFS general substrate transporter like domains"/>
    <property type="match status" value="2"/>
</dbReference>
<dbReference type="InterPro" id="IPR020846">
    <property type="entry name" value="MFS_dom"/>
</dbReference>
<feature type="transmembrane region" description="Helical" evidence="5">
    <location>
        <begin position="149"/>
        <end position="168"/>
    </location>
</feature>
<name>A0A840IFS1_9ACTN</name>
<keyword evidence="3 5" id="KW-1133">Transmembrane helix</keyword>
<feature type="transmembrane region" description="Helical" evidence="5">
    <location>
        <begin position="17"/>
        <end position="39"/>
    </location>
</feature>
<evidence type="ECO:0000256" key="1">
    <source>
        <dbReference type="ARBA" id="ARBA00004651"/>
    </source>
</evidence>
<feature type="transmembrane region" description="Helical" evidence="5">
    <location>
        <begin position="282"/>
        <end position="299"/>
    </location>
</feature>
<feature type="transmembrane region" description="Helical" evidence="5">
    <location>
        <begin position="175"/>
        <end position="194"/>
    </location>
</feature>
<dbReference type="SUPFAM" id="SSF103473">
    <property type="entry name" value="MFS general substrate transporter"/>
    <property type="match status" value="1"/>
</dbReference>
<feature type="transmembrane region" description="Helical" evidence="5">
    <location>
        <begin position="339"/>
        <end position="362"/>
    </location>
</feature>